<accession>A0A1M5N1V1</accession>
<dbReference type="RefSeq" id="WP_067654355.1">
    <property type="nucleotide sequence ID" value="NZ_FQXG01000001.1"/>
</dbReference>
<dbReference type="GO" id="GO:0008775">
    <property type="term" value="F:acetate CoA-transferase activity"/>
    <property type="evidence" value="ECO:0007669"/>
    <property type="project" value="UniProtKB-EC"/>
</dbReference>
<dbReference type="PIRSF" id="PIRSF000858">
    <property type="entry name" value="SCOT-t"/>
    <property type="match status" value="1"/>
</dbReference>
<dbReference type="AlphaFoldDB" id="A0A1M5N1V1"/>
<dbReference type="InterPro" id="IPR037171">
    <property type="entry name" value="NagB/RpiA_transferase-like"/>
</dbReference>
<dbReference type="EMBL" id="FQXG01000001">
    <property type="protein sequence ID" value="SHG83536.1"/>
    <property type="molecule type" value="Genomic_DNA"/>
</dbReference>
<dbReference type="STRING" id="299255.SAMN02745129_0867"/>
<dbReference type="EC" id="2.8.3.8" evidence="3"/>
<dbReference type="Proteomes" id="UP000184268">
    <property type="component" value="Unassembled WGS sequence"/>
</dbReference>
<dbReference type="OrthoDB" id="9805230at2"/>
<dbReference type="PANTHER" id="PTHR43293">
    <property type="entry name" value="ACETATE COA-TRANSFERASE YDIF"/>
    <property type="match status" value="1"/>
</dbReference>
<dbReference type="PANTHER" id="PTHR43293:SF1">
    <property type="entry name" value="ACETATE COA-TRANSFERASE YDIF"/>
    <property type="match status" value="1"/>
</dbReference>
<evidence type="ECO:0000256" key="2">
    <source>
        <dbReference type="ARBA" id="ARBA00022679"/>
    </source>
</evidence>
<evidence type="ECO:0000256" key="4">
    <source>
        <dbReference type="PIRSR" id="PIRSR000858-1"/>
    </source>
</evidence>
<gene>
    <name evidence="5" type="ORF">SAMN02745129_0867</name>
</gene>
<comment type="similarity">
    <text evidence="1 3">Belongs to the 3-oxoacid CoA-transferase family.</text>
</comment>
<evidence type="ECO:0000256" key="1">
    <source>
        <dbReference type="ARBA" id="ARBA00007154"/>
    </source>
</evidence>
<dbReference type="Pfam" id="PF01144">
    <property type="entry name" value="CoA_trans"/>
    <property type="match status" value="1"/>
</dbReference>
<dbReference type="SUPFAM" id="SSF100950">
    <property type="entry name" value="NagB/RpiA/CoA transferase-like"/>
    <property type="match status" value="2"/>
</dbReference>
<name>A0A1M5N1V1_9GAMM</name>
<dbReference type="SMART" id="SM00882">
    <property type="entry name" value="CoA_trans"/>
    <property type="match status" value="2"/>
</dbReference>
<comment type="catalytic activity">
    <reaction evidence="3">
        <text>an acyl-CoA + acetate = a carboxylate + acetyl-CoA</text>
        <dbReference type="Rhea" id="RHEA:13381"/>
        <dbReference type="ChEBI" id="CHEBI:29067"/>
        <dbReference type="ChEBI" id="CHEBI:30089"/>
        <dbReference type="ChEBI" id="CHEBI:57288"/>
        <dbReference type="ChEBI" id="CHEBI:58342"/>
        <dbReference type="EC" id="2.8.3.8"/>
    </reaction>
</comment>
<evidence type="ECO:0000313" key="5">
    <source>
        <dbReference type="EMBL" id="SHG83536.1"/>
    </source>
</evidence>
<keyword evidence="6" id="KW-1185">Reference proteome</keyword>
<sequence>MAVNFVSTAEAVALIQDGDHLILGGFIGSVVPEALERALGERFERTGRPRDLSLYFAGGQGDGGKRSVNHLAQEGLVRFALGGHWGLIPQLQKLAREQKIQGYNLPQGVIAQLYRDSAAGKLGTLSHIGLETFVDPRIEGGRINAATQGDWVQLVELQGQEQLFYRRIDANVALLRGTSADANGNISMEDECLFVENLAIAQLVKNQGGHVIVQVKRRVECGQLDPQQVRIPGILVDTVVLCDDPTEHMQTFGEAHNEQYCGRGKNHQQECPRTRPLDAKKVIARRAAMELKPGAILNLGIGLPERVAEVAAEEQLQRLTLTVEPGAIGGTPAGGLSFGASAYPEAIVTQDQQFDFYDGGGLDQAFLGLAQCDARGNLNVSRFGERLPGCGGFINITQSTREVIFCGTFTAGPQQLEITNGELVIHQDGETFKFVPQVEQVTFSGPRAARQQKRVLYITERAVFRLTAEGLELVEIAPGVDLQRDVLAKMAFAPSISTELTTMDARLFQPGPMGLKQPSAPLSR</sequence>
<evidence type="ECO:0000256" key="3">
    <source>
        <dbReference type="PIRNR" id="PIRNR000858"/>
    </source>
</evidence>
<comment type="function">
    <text evidence="3">CoA transferase having broad substrate specificity for short-chain acyl-CoA thioesters with the activity decreasing when the length of the carboxylic acid chain exceeds four carbons.</text>
</comment>
<dbReference type="InterPro" id="IPR014388">
    <property type="entry name" value="3-oxoacid_CoA-transferase"/>
</dbReference>
<evidence type="ECO:0000313" key="6">
    <source>
        <dbReference type="Proteomes" id="UP000184268"/>
    </source>
</evidence>
<dbReference type="InterPro" id="IPR004165">
    <property type="entry name" value="CoA_trans_fam_I"/>
</dbReference>
<dbReference type="GO" id="GO:0046952">
    <property type="term" value="P:ketone body catabolic process"/>
    <property type="evidence" value="ECO:0007669"/>
    <property type="project" value="InterPro"/>
</dbReference>
<organism evidence="5 6">
    <name type="scientific">Ferrimonas marina</name>
    <dbReference type="NCBI Taxonomy" id="299255"/>
    <lineage>
        <taxon>Bacteria</taxon>
        <taxon>Pseudomonadati</taxon>
        <taxon>Pseudomonadota</taxon>
        <taxon>Gammaproteobacteria</taxon>
        <taxon>Alteromonadales</taxon>
        <taxon>Ferrimonadaceae</taxon>
        <taxon>Ferrimonas</taxon>
    </lineage>
</organism>
<protein>
    <recommendedName>
        <fullName evidence="3">Acetate CoA-transferase YdiF</fullName>
        <ecNumber evidence="3">2.8.3.8</ecNumber>
    </recommendedName>
</protein>
<dbReference type="Gene3D" id="3.40.1080.10">
    <property type="entry name" value="Glutaconate Coenzyme A-transferase"/>
    <property type="match status" value="2"/>
</dbReference>
<proteinExistence type="inferred from homology"/>
<keyword evidence="2 3" id="KW-0808">Transferase</keyword>
<reference evidence="5 6" key="1">
    <citation type="submission" date="2016-11" db="EMBL/GenBank/DDBJ databases">
        <authorList>
            <person name="Jaros S."/>
            <person name="Januszkiewicz K."/>
            <person name="Wedrychowicz H."/>
        </authorList>
    </citation>
    <scope>NUCLEOTIDE SEQUENCE [LARGE SCALE GENOMIC DNA]</scope>
    <source>
        <strain evidence="5 6">DSM 16917</strain>
    </source>
</reference>
<feature type="active site" description="5-glutamyl coenzyme A thioester intermediate" evidence="4">
    <location>
        <position position="324"/>
    </location>
</feature>